<dbReference type="InterPro" id="IPR029063">
    <property type="entry name" value="SAM-dependent_MTases_sf"/>
</dbReference>
<evidence type="ECO:0000256" key="4">
    <source>
        <dbReference type="ARBA" id="ARBA00022691"/>
    </source>
</evidence>
<dbReference type="GO" id="GO:0032259">
    <property type="term" value="P:methylation"/>
    <property type="evidence" value="ECO:0007669"/>
    <property type="project" value="UniProtKB-KW"/>
</dbReference>
<evidence type="ECO:0000256" key="2">
    <source>
        <dbReference type="ARBA" id="ARBA00022603"/>
    </source>
</evidence>
<gene>
    <name evidence="6" type="ORF">SDC9_87983</name>
</gene>
<keyword evidence="2" id="KW-0489">Methyltransferase</keyword>
<dbReference type="Pfam" id="PF01555">
    <property type="entry name" value="N6_N4_Mtase"/>
    <property type="match status" value="1"/>
</dbReference>
<organism evidence="6">
    <name type="scientific">bioreactor metagenome</name>
    <dbReference type="NCBI Taxonomy" id="1076179"/>
    <lineage>
        <taxon>unclassified sequences</taxon>
        <taxon>metagenomes</taxon>
        <taxon>ecological metagenomes</taxon>
    </lineage>
</organism>
<evidence type="ECO:0000259" key="5">
    <source>
        <dbReference type="Pfam" id="PF01555"/>
    </source>
</evidence>
<dbReference type="SUPFAM" id="SSF53335">
    <property type="entry name" value="S-adenosyl-L-methionine-dependent methyltransferases"/>
    <property type="match status" value="1"/>
</dbReference>
<dbReference type="GO" id="GO:0003677">
    <property type="term" value="F:DNA binding"/>
    <property type="evidence" value="ECO:0007669"/>
    <property type="project" value="InterPro"/>
</dbReference>
<name>A0A644ZND1_9ZZZZ</name>
<keyword evidence="4" id="KW-0949">S-adenosyl-L-methionine</keyword>
<evidence type="ECO:0000256" key="3">
    <source>
        <dbReference type="ARBA" id="ARBA00022679"/>
    </source>
</evidence>
<keyword evidence="3" id="KW-0808">Transferase</keyword>
<reference evidence="6" key="1">
    <citation type="submission" date="2019-08" db="EMBL/GenBank/DDBJ databases">
        <authorList>
            <person name="Kucharzyk K."/>
            <person name="Murdoch R.W."/>
            <person name="Higgins S."/>
            <person name="Loffler F."/>
        </authorList>
    </citation>
    <scope>NUCLEOTIDE SEQUENCE</scope>
</reference>
<sequence>MFSNFKRFTKNNVEDITELSDNENYIIKGNNLLILHSLSQIKAIKGKVKLIYIDPPYNTGKDSFCYNDSFNHSAWLTFIKNRIEIARELLCKDGVIFISIDINEQAYIKVLCDEIFKRENYVGEIIWETATDNNATQISIEHEYVLCYAKNKELLGKWQIKSDKANIIQQKYNELKLQHGGDVENIEKSLRAWINSLKKSNDIDLSGVSHYCYVDEKGVFYPGNSANTKPGGYIFDIIHPVTNKVCNKPNNGYRWPETTFWDADKNGEVLWGEDENSIPKIKKRLETATELLKGYFYEDNRKSTKALTSKMGAKVFDNPKSINLLKKIIRFTTQENDIILDFFAGSGSTAEAVLEVNKEDKTNRRFIICEQMDYIEDVTKARVQKCLDNNSFISLELAPLSAYDRTNIKNALTIQELLAIWANLKTNNQYLFSVSPTEIDALLNSSDDTEIEAIKKILYDILDKNLLYIPLSEIQDNSYGLSVNDKDMCNSFYAKH</sequence>
<dbReference type="InterPro" id="IPR002052">
    <property type="entry name" value="DNA_methylase_N6_adenine_CS"/>
</dbReference>
<dbReference type="PROSITE" id="PS00092">
    <property type="entry name" value="N6_MTASE"/>
    <property type="match status" value="1"/>
</dbReference>
<feature type="domain" description="DNA methylase N-4/N-6" evidence="5">
    <location>
        <begin position="48"/>
        <end position="378"/>
    </location>
</feature>
<evidence type="ECO:0000256" key="1">
    <source>
        <dbReference type="ARBA" id="ARBA00006594"/>
    </source>
</evidence>
<dbReference type="GO" id="GO:0008170">
    <property type="term" value="F:N-methyltransferase activity"/>
    <property type="evidence" value="ECO:0007669"/>
    <property type="project" value="InterPro"/>
</dbReference>
<proteinExistence type="inferred from homology"/>
<dbReference type="Gene3D" id="3.40.50.150">
    <property type="entry name" value="Vaccinia Virus protein VP39"/>
    <property type="match status" value="1"/>
</dbReference>
<comment type="caution">
    <text evidence="6">The sequence shown here is derived from an EMBL/GenBank/DDBJ whole genome shotgun (WGS) entry which is preliminary data.</text>
</comment>
<accession>A0A644ZND1</accession>
<dbReference type="InterPro" id="IPR002941">
    <property type="entry name" value="DNA_methylase_N4/N6"/>
</dbReference>
<evidence type="ECO:0000313" key="6">
    <source>
        <dbReference type="EMBL" id="MPM41331.1"/>
    </source>
</evidence>
<dbReference type="PRINTS" id="PR00506">
    <property type="entry name" value="D21N6MTFRASE"/>
</dbReference>
<dbReference type="InterPro" id="IPR002295">
    <property type="entry name" value="N4/N6-MTase_EcoPI_Mod-like"/>
</dbReference>
<dbReference type="EMBL" id="VSSQ01009332">
    <property type="protein sequence ID" value="MPM41331.1"/>
    <property type="molecule type" value="Genomic_DNA"/>
</dbReference>
<comment type="similarity">
    <text evidence="1">Belongs to the N(4)/N(6)-methyltransferase family.</text>
</comment>
<protein>
    <recommendedName>
        <fullName evidence="5">DNA methylase N-4/N-6 domain-containing protein</fullName>
    </recommendedName>
</protein>
<dbReference type="AlphaFoldDB" id="A0A644ZND1"/>